<dbReference type="SUPFAM" id="SSF48452">
    <property type="entry name" value="TPR-like"/>
    <property type="match status" value="1"/>
</dbReference>
<sequence length="699" mass="76600">MERMIADEESSFVGRSRELALIGEALRAGRLVTLTGPGGAGKTRLARRAGALGTVAAEDGVAWADLSPLRDPGLLAATVADALGLSDHTPRPPAEAVCAWVGSRRMLLVLDSCEHLTAECRDLVGDLLTACPHLRVLATSREPLRVATEAVVRIGPLASSHEALALFADRAAAAGSPLRDAGERRLATMVCDRLDRLPLALELAAALLRSMPLAELHARPRAAVDLPPKPRRTAPPRHAEPPRHTEPPRQAAPPRHGGLRTTIGWSHELCTPQERLLWARLSFLPGPFDGTTAWQVACGSPLSPDGVRRTLAALCDKSIVMEQRGTYRMLDTVREYGRMWLSELGEEHTIAIRHAEHVFAEIRRAHQEWLGPAQRTWYRRVAVLHADIRLATEHFLRTDPRAALELIGHYTFFWVCSGFLYEARQYLERAIELLPEEERRNEAWVRGLWSLGLTQTLQGDYDAARATAVACTRAARAARDTEELGRAAYLEGVLHLLEGRPLAASAVADAALSGRAAGYPDGPTAATVLCRLVRVFALTGSGRLDEARHEALRLRAVCVEVEEYWTRSYVDHQLALIAVLEGRAADAVRHARAVLDAKRHIGDAFGVAMALDVLAIALSETGDARAAAHAFGAALRFWERVGHPQRGTPEMASLRDDCEERLVHTLGREAYTRALRQTTRYDARTLMTWASQGGPLPEH</sequence>
<dbReference type="PANTHER" id="PTHR47691:SF3">
    <property type="entry name" value="HTH-TYPE TRANSCRIPTIONAL REGULATOR RV0890C-RELATED"/>
    <property type="match status" value="1"/>
</dbReference>
<gene>
    <name evidence="3" type="ORF">ACFQGO_21280</name>
</gene>
<dbReference type="GO" id="GO:0005524">
    <property type="term" value="F:ATP binding"/>
    <property type="evidence" value="ECO:0007669"/>
    <property type="project" value="UniProtKB-KW"/>
</dbReference>
<keyword evidence="3" id="KW-0067">ATP-binding</keyword>
<dbReference type="Gene3D" id="1.25.40.10">
    <property type="entry name" value="Tetratricopeptide repeat domain"/>
    <property type="match status" value="1"/>
</dbReference>
<name>A0ABW1BB02_9ACTN</name>
<keyword evidence="4" id="KW-1185">Reference proteome</keyword>
<dbReference type="InterPro" id="IPR011990">
    <property type="entry name" value="TPR-like_helical_dom_sf"/>
</dbReference>
<evidence type="ECO:0000259" key="2">
    <source>
        <dbReference type="Pfam" id="PF20703"/>
    </source>
</evidence>
<dbReference type="RefSeq" id="WP_272168424.1">
    <property type="nucleotide sequence ID" value="NZ_JAQOSL010000003.1"/>
</dbReference>
<organism evidence="3 4">
    <name type="scientific">Streptomyces heilongjiangensis</name>
    <dbReference type="NCBI Taxonomy" id="945052"/>
    <lineage>
        <taxon>Bacteria</taxon>
        <taxon>Bacillati</taxon>
        <taxon>Actinomycetota</taxon>
        <taxon>Actinomycetes</taxon>
        <taxon>Kitasatosporales</taxon>
        <taxon>Streptomycetaceae</taxon>
        <taxon>Streptomyces</taxon>
    </lineage>
</organism>
<evidence type="ECO:0000313" key="3">
    <source>
        <dbReference type="EMBL" id="MFC5810006.1"/>
    </source>
</evidence>
<dbReference type="Gene3D" id="3.40.50.300">
    <property type="entry name" value="P-loop containing nucleotide triphosphate hydrolases"/>
    <property type="match status" value="1"/>
</dbReference>
<dbReference type="InterPro" id="IPR027417">
    <property type="entry name" value="P-loop_NTPase"/>
</dbReference>
<accession>A0ABW1BB02</accession>
<comment type="caution">
    <text evidence="3">The sequence shown here is derived from an EMBL/GenBank/DDBJ whole genome shotgun (WGS) entry which is preliminary data.</text>
</comment>
<feature type="region of interest" description="Disordered" evidence="1">
    <location>
        <begin position="220"/>
        <end position="258"/>
    </location>
</feature>
<dbReference type="PRINTS" id="PR00364">
    <property type="entry name" value="DISEASERSIST"/>
</dbReference>
<dbReference type="Pfam" id="PF20703">
    <property type="entry name" value="nSTAND1"/>
    <property type="match status" value="1"/>
</dbReference>
<dbReference type="SUPFAM" id="SSF52540">
    <property type="entry name" value="P-loop containing nucleoside triphosphate hydrolases"/>
    <property type="match status" value="1"/>
</dbReference>
<dbReference type="InterPro" id="IPR049052">
    <property type="entry name" value="nSTAND1"/>
</dbReference>
<feature type="compositionally biased region" description="Basic and acidic residues" evidence="1">
    <location>
        <begin position="237"/>
        <end position="247"/>
    </location>
</feature>
<dbReference type="EMBL" id="JBHSNZ010000014">
    <property type="protein sequence ID" value="MFC5810006.1"/>
    <property type="molecule type" value="Genomic_DNA"/>
</dbReference>
<evidence type="ECO:0000313" key="4">
    <source>
        <dbReference type="Proteomes" id="UP001596112"/>
    </source>
</evidence>
<evidence type="ECO:0000256" key="1">
    <source>
        <dbReference type="SAM" id="MobiDB-lite"/>
    </source>
</evidence>
<keyword evidence="3" id="KW-0547">Nucleotide-binding</keyword>
<dbReference type="Proteomes" id="UP001596112">
    <property type="component" value="Unassembled WGS sequence"/>
</dbReference>
<feature type="domain" description="Novel STAND NTPase 1" evidence="2">
    <location>
        <begin position="7"/>
        <end position="142"/>
    </location>
</feature>
<protein>
    <submittedName>
        <fullName evidence="3">ATP-binding protein</fullName>
    </submittedName>
</protein>
<proteinExistence type="predicted"/>
<dbReference type="PANTHER" id="PTHR47691">
    <property type="entry name" value="REGULATOR-RELATED"/>
    <property type="match status" value="1"/>
</dbReference>
<reference evidence="4" key="1">
    <citation type="journal article" date="2019" name="Int. J. Syst. Evol. Microbiol.">
        <title>The Global Catalogue of Microorganisms (GCM) 10K type strain sequencing project: providing services to taxonomists for standard genome sequencing and annotation.</title>
        <authorList>
            <consortium name="The Broad Institute Genomics Platform"/>
            <consortium name="The Broad Institute Genome Sequencing Center for Infectious Disease"/>
            <person name="Wu L."/>
            <person name="Ma J."/>
        </authorList>
    </citation>
    <scope>NUCLEOTIDE SEQUENCE [LARGE SCALE GENOMIC DNA]</scope>
    <source>
        <strain evidence="4">JCM 9918</strain>
    </source>
</reference>